<dbReference type="GO" id="GO:0016787">
    <property type="term" value="F:hydrolase activity"/>
    <property type="evidence" value="ECO:0007669"/>
    <property type="project" value="InterPro"/>
</dbReference>
<sequence>MTNRPLATESALLRGGAGAIEVLIDAPEHVRGIALICHPHPLYGGANTNKVAHTLARTFRDLGYAAVRPNFRGVGKSEGTHDLGNGETEDMLSVIAWMQSRWGQLPLALGGFSFGGFVQTRVANRLAEGVAPPRQIVLVGMAAGTAADGARHYETPELAKNVPALIIHGEADDTVPLDNVFDWARPQELPVIVIPGADHFFHARLHLIRDLMLRNVPPAGQAA</sequence>
<evidence type="ECO:0000313" key="2">
    <source>
        <dbReference type="EMBL" id="CAL92979.1"/>
    </source>
</evidence>
<accession>A1K2C4</accession>
<dbReference type="Pfam" id="PF02129">
    <property type="entry name" value="Peptidase_S15"/>
    <property type="match status" value="1"/>
</dbReference>
<dbReference type="AlphaFoldDB" id="A1K2C4"/>
<dbReference type="InterPro" id="IPR000383">
    <property type="entry name" value="Xaa-Pro-like_dom"/>
</dbReference>
<evidence type="ECO:0000313" key="3">
    <source>
        <dbReference type="Proteomes" id="UP000002588"/>
    </source>
</evidence>
<dbReference type="PANTHER" id="PTHR42103">
    <property type="entry name" value="ALPHA/BETA-HYDROLASES SUPERFAMILY PROTEIN"/>
    <property type="match status" value="1"/>
</dbReference>
<keyword evidence="3" id="KW-1185">Reference proteome</keyword>
<dbReference type="KEGG" id="aoa:dqs_0374"/>
<protein>
    <recommendedName>
        <fullName evidence="1">Xaa-Pro dipeptidyl-peptidase-like domain-containing protein</fullName>
    </recommendedName>
</protein>
<dbReference type="Proteomes" id="UP000002588">
    <property type="component" value="Chromosome"/>
</dbReference>
<organism evidence="2 3">
    <name type="scientific">Azoarcus sp. (strain BH72)</name>
    <dbReference type="NCBI Taxonomy" id="418699"/>
    <lineage>
        <taxon>Bacteria</taxon>
        <taxon>Pseudomonadati</taxon>
        <taxon>Pseudomonadota</taxon>
        <taxon>Betaproteobacteria</taxon>
        <taxon>Rhodocyclales</taxon>
        <taxon>Zoogloeaceae</taxon>
        <taxon>Azoarcus</taxon>
    </lineage>
</organism>
<gene>
    <name evidence="2" type="ordered locus">azo0362</name>
</gene>
<evidence type="ECO:0000259" key="1">
    <source>
        <dbReference type="Pfam" id="PF02129"/>
    </source>
</evidence>
<dbReference type="OrthoDB" id="9800435at2"/>
<dbReference type="RefSeq" id="WP_011764097.1">
    <property type="nucleotide sequence ID" value="NC_008702.1"/>
</dbReference>
<dbReference type="STRING" id="62928.azo0362"/>
<dbReference type="InterPro" id="IPR029058">
    <property type="entry name" value="AB_hydrolase_fold"/>
</dbReference>
<dbReference type="PANTHER" id="PTHR42103:SF2">
    <property type="entry name" value="AB HYDROLASE-1 DOMAIN-CONTAINING PROTEIN"/>
    <property type="match status" value="1"/>
</dbReference>
<dbReference type="HOGENOM" id="CLU_086287_1_0_4"/>
<dbReference type="SUPFAM" id="SSF53474">
    <property type="entry name" value="alpha/beta-Hydrolases"/>
    <property type="match status" value="1"/>
</dbReference>
<feature type="domain" description="Xaa-Pro dipeptidyl-peptidase-like" evidence="1">
    <location>
        <begin position="36"/>
        <end position="129"/>
    </location>
</feature>
<reference evidence="2 3" key="1">
    <citation type="journal article" date="2006" name="Nat. Biotechnol.">
        <title>Complete genome of the mutualistic, N2-fixing grass endophyte Azoarcus sp. strain BH72.</title>
        <authorList>
            <person name="Krause A."/>
            <person name="Ramakumar A."/>
            <person name="Bartels D."/>
            <person name="Battistoni F."/>
            <person name="Bekel T."/>
            <person name="Boch J."/>
            <person name="Boehm M."/>
            <person name="Friedrich F."/>
            <person name="Hurek T."/>
            <person name="Krause L."/>
            <person name="Linke B."/>
            <person name="McHardy A.C."/>
            <person name="Sarkar A."/>
            <person name="Schneiker S."/>
            <person name="Syed A.A."/>
            <person name="Thauer R."/>
            <person name="Vorhoelter F.-J."/>
            <person name="Weidner S."/>
            <person name="Puehler A."/>
            <person name="Reinhold-Hurek B."/>
            <person name="Kaiser O."/>
            <person name="Goesmann A."/>
        </authorList>
    </citation>
    <scope>NUCLEOTIDE SEQUENCE [LARGE SCALE GENOMIC DNA]</scope>
    <source>
        <strain evidence="2 3">BH72</strain>
    </source>
</reference>
<dbReference type="eggNOG" id="COG2945">
    <property type="taxonomic scope" value="Bacteria"/>
</dbReference>
<name>A1K2C4_AZOSB</name>
<dbReference type="KEGG" id="azo:azo0362"/>
<dbReference type="Gene3D" id="3.40.50.1820">
    <property type="entry name" value="alpha/beta hydrolase"/>
    <property type="match status" value="1"/>
</dbReference>
<dbReference type="EMBL" id="AM406670">
    <property type="protein sequence ID" value="CAL92979.1"/>
    <property type="molecule type" value="Genomic_DNA"/>
</dbReference>
<proteinExistence type="predicted"/>